<dbReference type="eggNOG" id="KOG1470">
    <property type="taxonomic scope" value="Eukaryota"/>
</dbReference>
<dbReference type="InterPro" id="IPR036871">
    <property type="entry name" value="PX_dom_sf"/>
</dbReference>
<evidence type="ECO:0000256" key="1">
    <source>
        <dbReference type="SAM" id="Phobius"/>
    </source>
</evidence>
<dbReference type="Gene3D" id="3.40.525.10">
    <property type="entry name" value="CRAL-TRIO lipid binding domain"/>
    <property type="match status" value="1"/>
</dbReference>
<dbReference type="SUPFAM" id="SSF52087">
    <property type="entry name" value="CRAL/TRIO domain"/>
    <property type="match status" value="1"/>
</dbReference>
<dbReference type="PROSITE" id="PS50191">
    <property type="entry name" value="CRAL_TRIO"/>
    <property type="match status" value="1"/>
</dbReference>
<keyword evidence="1" id="KW-0812">Transmembrane</keyword>
<dbReference type="InterPro" id="IPR052578">
    <property type="entry name" value="PI_Transfer_CRAL-TRIO"/>
</dbReference>
<dbReference type="GO" id="GO:0035091">
    <property type="term" value="F:phosphatidylinositol binding"/>
    <property type="evidence" value="ECO:0007669"/>
    <property type="project" value="InterPro"/>
</dbReference>
<keyword evidence="1" id="KW-0472">Membrane</keyword>
<dbReference type="InterPro" id="IPR001251">
    <property type="entry name" value="CRAL-TRIO_dom"/>
</dbReference>
<dbReference type="SUPFAM" id="SSF64268">
    <property type="entry name" value="PX domain"/>
    <property type="match status" value="1"/>
</dbReference>
<proteinExistence type="predicted"/>
<dbReference type="GeneID" id="20077156"/>
<reference evidence="4" key="1">
    <citation type="submission" date="2013-12" db="EMBL/GenBank/DDBJ databases">
        <title>The Genome Sequence of Aphanomyces invadans NJM9701.</title>
        <authorList>
            <consortium name="The Broad Institute Genomics Platform"/>
            <person name="Russ C."/>
            <person name="Tyler B."/>
            <person name="van West P."/>
            <person name="Dieguez-Uribeondo J."/>
            <person name="Young S.K."/>
            <person name="Zeng Q."/>
            <person name="Gargeya S."/>
            <person name="Fitzgerald M."/>
            <person name="Abouelleil A."/>
            <person name="Alvarado L."/>
            <person name="Chapman S.B."/>
            <person name="Gainer-Dewar J."/>
            <person name="Goldberg J."/>
            <person name="Griggs A."/>
            <person name="Gujja S."/>
            <person name="Hansen M."/>
            <person name="Howarth C."/>
            <person name="Imamovic A."/>
            <person name="Ireland A."/>
            <person name="Larimer J."/>
            <person name="McCowan C."/>
            <person name="Murphy C."/>
            <person name="Pearson M."/>
            <person name="Poon T.W."/>
            <person name="Priest M."/>
            <person name="Roberts A."/>
            <person name="Saif S."/>
            <person name="Shea T."/>
            <person name="Sykes S."/>
            <person name="Wortman J."/>
            <person name="Nusbaum C."/>
            <person name="Birren B."/>
        </authorList>
    </citation>
    <scope>NUCLEOTIDE SEQUENCE [LARGE SCALE GENOMIC DNA]</scope>
    <source>
        <strain evidence="4">NJM9701</strain>
    </source>
</reference>
<dbReference type="AlphaFoldDB" id="A0A024UUC3"/>
<dbReference type="RefSeq" id="XP_008860966.1">
    <property type="nucleotide sequence ID" value="XM_008862744.1"/>
</dbReference>
<dbReference type="CDD" id="cd00170">
    <property type="entry name" value="SEC14"/>
    <property type="match status" value="1"/>
</dbReference>
<sequence length="493" mass="55340">MQLIVDVPFLADGEVNMVWDLKHTIFLAIIVYLCSGFVMTTLVWAVTLLLALVGYWLFVRSGDCVLEDDDAASGSTKDRATLPDDAIVVAGGTGKIVGTTSGHGGNPKRLFYSLSIVPTAGLPWTIERSYKEFRALYHALYVADTHNCRRNVSLLTNQSNNDHGRHLPTPPPFPKRAAFRAFVNQAKRTEGLAAFLQFLVQDDQLATNPLVVEFLGAHSPLKRVQKPEPALPSVPWISPLHTEAEDEALTALTPEERSIVDDVHADAIALHDALLARRIVLLRYISNQAWEVEAAKARVHRAVEWRQASLPSFDRAVLRNELHTGKMYLADFWDSNLNAIVIVRLHLENSFPQANYLVNAMYTMERALLHCSPVHRVTIVIDFSQWQFKHGPEQGIFFKFVKMMEAQYLLHVDRVVLFDLPWYMTQGFNVMKPFFDPVTRSKFVMAKSTDLAPIETVVDTARLLQHVGVGATFPFDVDTYLSSVHVSAKSPPQ</sequence>
<dbReference type="Pfam" id="PF00650">
    <property type="entry name" value="CRAL_TRIO"/>
    <property type="match status" value="1"/>
</dbReference>
<evidence type="ECO:0008006" key="5">
    <source>
        <dbReference type="Google" id="ProtNLM"/>
    </source>
</evidence>
<feature type="domain" description="PX" evidence="3">
    <location>
        <begin position="90"/>
        <end position="222"/>
    </location>
</feature>
<dbReference type="PROSITE" id="PS50195">
    <property type="entry name" value="PX"/>
    <property type="match status" value="1"/>
</dbReference>
<dbReference type="SMART" id="SM00516">
    <property type="entry name" value="SEC14"/>
    <property type="match status" value="1"/>
</dbReference>
<dbReference type="GO" id="GO:0008526">
    <property type="term" value="F:phosphatidylinositol transfer activity"/>
    <property type="evidence" value="ECO:0007669"/>
    <property type="project" value="TreeGrafter"/>
</dbReference>
<dbReference type="EMBL" id="KI913952">
    <property type="protein sequence ID" value="ETW09555.1"/>
    <property type="molecule type" value="Genomic_DNA"/>
</dbReference>
<organism evidence="4">
    <name type="scientific">Aphanomyces invadans</name>
    <dbReference type="NCBI Taxonomy" id="157072"/>
    <lineage>
        <taxon>Eukaryota</taxon>
        <taxon>Sar</taxon>
        <taxon>Stramenopiles</taxon>
        <taxon>Oomycota</taxon>
        <taxon>Saprolegniomycetes</taxon>
        <taxon>Saprolegniales</taxon>
        <taxon>Verrucalvaceae</taxon>
        <taxon>Aphanomyces</taxon>
    </lineage>
</organism>
<dbReference type="Pfam" id="PF00787">
    <property type="entry name" value="PX"/>
    <property type="match status" value="1"/>
</dbReference>
<dbReference type="Gene3D" id="3.30.1520.10">
    <property type="entry name" value="Phox-like domain"/>
    <property type="match status" value="1"/>
</dbReference>
<keyword evidence="1" id="KW-1133">Transmembrane helix</keyword>
<accession>A0A024UUC3</accession>
<dbReference type="VEuPathDB" id="FungiDB:H310_00106"/>
<dbReference type="PANTHER" id="PTHR45824:SF29">
    <property type="entry name" value="GH16843P"/>
    <property type="match status" value="1"/>
</dbReference>
<feature type="transmembrane region" description="Helical" evidence="1">
    <location>
        <begin position="25"/>
        <end position="58"/>
    </location>
</feature>
<evidence type="ECO:0000259" key="3">
    <source>
        <dbReference type="PROSITE" id="PS50195"/>
    </source>
</evidence>
<dbReference type="OrthoDB" id="75724at2759"/>
<feature type="domain" description="CRAL-TRIO" evidence="2">
    <location>
        <begin position="314"/>
        <end position="485"/>
    </location>
</feature>
<dbReference type="CDD" id="cd06093">
    <property type="entry name" value="PX_domain"/>
    <property type="match status" value="1"/>
</dbReference>
<dbReference type="InterPro" id="IPR001683">
    <property type="entry name" value="PX_dom"/>
</dbReference>
<name>A0A024UUC3_9STRA</name>
<protein>
    <recommendedName>
        <fullName evidence="5">PX domain-containing protein</fullName>
    </recommendedName>
</protein>
<dbReference type="PANTHER" id="PTHR45824">
    <property type="entry name" value="GH16843P"/>
    <property type="match status" value="1"/>
</dbReference>
<evidence type="ECO:0000313" key="4">
    <source>
        <dbReference type="EMBL" id="ETW09555.1"/>
    </source>
</evidence>
<dbReference type="InterPro" id="IPR036865">
    <property type="entry name" value="CRAL-TRIO_dom_sf"/>
</dbReference>
<evidence type="ECO:0000259" key="2">
    <source>
        <dbReference type="PROSITE" id="PS50191"/>
    </source>
</evidence>
<gene>
    <name evidence="4" type="ORF">H310_00106</name>
</gene>